<name>A0ABV9Q9K5_9BACL</name>
<accession>A0ABV9Q9K5</accession>
<evidence type="ECO:0000313" key="3">
    <source>
        <dbReference type="Proteomes" id="UP001596002"/>
    </source>
</evidence>
<proteinExistence type="predicted"/>
<organism evidence="2 3">
    <name type="scientific">Effusibacillus consociatus</name>
    <dbReference type="NCBI Taxonomy" id="1117041"/>
    <lineage>
        <taxon>Bacteria</taxon>
        <taxon>Bacillati</taxon>
        <taxon>Bacillota</taxon>
        <taxon>Bacilli</taxon>
        <taxon>Bacillales</taxon>
        <taxon>Alicyclobacillaceae</taxon>
        <taxon>Effusibacillus</taxon>
    </lineage>
</organism>
<keyword evidence="1" id="KW-0812">Transmembrane</keyword>
<gene>
    <name evidence="2" type="ORF">ACFO8Q_21870</name>
</gene>
<protein>
    <submittedName>
        <fullName evidence="2">Uncharacterized protein</fullName>
    </submittedName>
</protein>
<dbReference type="Proteomes" id="UP001596002">
    <property type="component" value="Unassembled WGS sequence"/>
</dbReference>
<reference evidence="3" key="1">
    <citation type="journal article" date="2019" name="Int. J. Syst. Evol. Microbiol.">
        <title>The Global Catalogue of Microorganisms (GCM) 10K type strain sequencing project: providing services to taxonomists for standard genome sequencing and annotation.</title>
        <authorList>
            <consortium name="The Broad Institute Genomics Platform"/>
            <consortium name="The Broad Institute Genome Sequencing Center for Infectious Disease"/>
            <person name="Wu L."/>
            <person name="Ma J."/>
        </authorList>
    </citation>
    <scope>NUCLEOTIDE SEQUENCE [LARGE SCALE GENOMIC DNA]</scope>
    <source>
        <strain evidence="3">WYCCWR 12678</strain>
    </source>
</reference>
<dbReference type="EMBL" id="JBHSHC010000153">
    <property type="protein sequence ID" value="MFC4769937.1"/>
    <property type="molecule type" value="Genomic_DNA"/>
</dbReference>
<keyword evidence="1" id="KW-0472">Membrane</keyword>
<keyword evidence="1" id="KW-1133">Transmembrane helix</keyword>
<feature type="transmembrane region" description="Helical" evidence="1">
    <location>
        <begin position="33"/>
        <end position="53"/>
    </location>
</feature>
<dbReference type="RefSeq" id="WP_380029161.1">
    <property type="nucleotide sequence ID" value="NZ_JBHSHC010000153.1"/>
</dbReference>
<evidence type="ECO:0000256" key="1">
    <source>
        <dbReference type="SAM" id="Phobius"/>
    </source>
</evidence>
<comment type="caution">
    <text evidence="2">The sequence shown here is derived from an EMBL/GenBank/DDBJ whole genome shotgun (WGS) entry which is preliminary data.</text>
</comment>
<keyword evidence="3" id="KW-1185">Reference proteome</keyword>
<sequence>MNDRLNPMIKKVLLQSIPFFCSNYKQMPHMRLWFRYAGQNYLFIFIPIPFASLKAQNGMKSVNLE</sequence>
<feature type="non-terminal residue" evidence="2">
    <location>
        <position position="65"/>
    </location>
</feature>
<evidence type="ECO:0000313" key="2">
    <source>
        <dbReference type="EMBL" id="MFC4769937.1"/>
    </source>
</evidence>